<name>A0ACB9TR84_HOLOL</name>
<dbReference type="Proteomes" id="UP001056778">
    <property type="component" value="Chromosome 1"/>
</dbReference>
<proteinExistence type="predicted"/>
<evidence type="ECO:0000313" key="1">
    <source>
        <dbReference type="EMBL" id="KAI4469320.1"/>
    </source>
</evidence>
<keyword evidence="2" id="KW-1185">Reference proteome</keyword>
<keyword evidence="1" id="KW-0808">Transferase</keyword>
<keyword evidence="1" id="KW-0418">Kinase</keyword>
<sequence length="419" mass="44995">MNSIDTYDFRGKRAIIRVDFNVPLNDKLEVTDDTRIRAAIPTIKKVLGGGGSVILMSHLGRPKNGPDDKLSLRNIIPAIESRLGVKVDFAPDCMGDEAASKAAALSPGQVLLLENLRFYAEEEGKPRGLPDDATDEQKAEAKKIIKESQKKFTEKLASYADCYINDAFGTAHRAHASTALIADYFPKDKMFGYVMEGELKAINLVMESPQRPFAAVIGGSKVSTKIEIIERLIEKVDSLIIGGGMTFTFMAARGGRIGNSICERDQFPVALEILHKAESAGVEIVFAEDTLCAETLGEDAETRLYPSDDIPDGWGGFDIGEKARAAFRDHILRCKTILWNGPVGVFEIEKFAAGTKAVAEAIAEATAAGAYSLVGGGDSVAAVNKLGLADKVSYVSTGGGALLEYMEGRELPGVAAIMK</sequence>
<gene>
    <name evidence="1" type="ORF">MML48_1g00038</name>
</gene>
<evidence type="ECO:0000313" key="2">
    <source>
        <dbReference type="Proteomes" id="UP001056778"/>
    </source>
</evidence>
<dbReference type="EMBL" id="CM043015">
    <property type="protein sequence ID" value="KAI4469320.1"/>
    <property type="molecule type" value="Genomic_DNA"/>
</dbReference>
<organism evidence="1 2">
    <name type="scientific">Holotrichia oblita</name>
    <name type="common">Chafer beetle</name>
    <dbReference type="NCBI Taxonomy" id="644536"/>
    <lineage>
        <taxon>Eukaryota</taxon>
        <taxon>Metazoa</taxon>
        <taxon>Ecdysozoa</taxon>
        <taxon>Arthropoda</taxon>
        <taxon>Hexapoda</taxon>
        <taxon>Insecta</taxon>
        <taxon>Pterygota</taxon>
        <taxon>Neoptera</taxon>
        <taxon>Endopterygota</taxon>
        <taxon>Coleoptera</taxon>
        <taxon>Polyphaga</taxon>
        <taxon>Scarabaeiformia</taxon>
        <taxon>Scarabaeidae</taxon>
        <taxon>Melolonthinae</taxon>
        <taxon>Holotrichia</taxon>
    </lineage>
</organism>
<reference evidence="1" key="1">
    <citation type="submission" date="2022-04" db="EMBL/GenBank/DDBJ databases">
        <title>Chromosome-scale genome assembly of Holotrichia oblita Faldermann.</title>
        <authorList>
            <person name="Rongchong L."/>
        </authorList>
    </citation>
    <scope>NUCLEOTIDE SEQUENCE</scope>
    <source>
        <strain evidence="1">81SQS9</strain>
    </source>
</reference>
<accession>A0ACB9TR84</accession>
<protein>
    <submittedName>
        <fullName evidence="1">Phosphoglycerate kinase</fullName>
    </submittedName>
</protein>
<comment type="caution">
    <text evidence="1">The sequence shown here is derived from an EMBL/GenBank/DDBJ whole genome shotgun (WGS) entry which is preliminary data.</text>
</comment>